<dbReference type="AlphaFoldDB" id="A0A8X6UBP9"/>
<accession>A0A8X6UBP9</accession>
<protein>
    <submittedName>
        <fullName evidence="1">Uncharacterized protein</fullName>
    </submittedName>
</protein>
<gene>
    <name evidence="1" type="ORF">NPIL_358881</name>
</gene>
<keyword evidence="2" id="KW-1185">Reference proteome</keyword>
<evidence type="ECO:0000313" key="2">
    <source>
        <dbReference type="Proteomes" id="UP000887013"/>
    </source>
</evidence>
<dbReference type="Proteomes" id="UP000887013">
    <property type="component" value="Unassembled WGS sequence"/>
</dbReference>
<name>A0A8X6UBP9_NEPPI</name>
<comment type="caution">
    <text evidence="1">The sequence shown here is derived from an EMBL/GenBank/DDBJ whole genome shotgun (WGS) entry which is preliminary data.</text>
</comment>
<organism evidence="1 2">
    <name type="scientific">Nephila pilipes</name>
    <name type="common">Giant wood spider</name>
    <name type="synonym">Nephila maculata</name>
    <dbReference type="NCBI Taxonomy" id="299642"/>
    <lineage>
        <taxon>Eukaryota</taxon>
        <taxon>Metazoa</taxon>
        <taxon>Ecdysozoa</taxon>
        <taxon>Arthropoda</taxon>
        <taxon>Chelicerata</taxon>
        <taxon>Arachnida</taxon>
        <taxon>Araneae</taxon>
        <taxon>Araneomorphae</taxon>
        <taxon>Entelegynae</taxon>
        <taxon>Araneoidea</taxon>
        <taxon>Nephilidae</taxon>
        <taxon>Nephila</taxon>
    </lineage>
</organism>
<proteinExistence type="predicted"/>
<sequence length="178" mass="19628">MVINRLYLSQIGLRGQSILIDTGVDVSGNSSDHGIIKSILLPPAFQLFAANGTTSRLTLVLVHNFTSATASLPVGQPPVFHCDVSMDQTAHFVKKYQTNFQHPHALSHSRVRVLFLEMVAERYVATVRQDVKFLARTCYSANVKGISTYRSEIGKFASLALVSSMYTDLVDPASTRRI</sequence>
<dbReference type="EMBL" id="BMAW01025884">
    <property type="protein sequence ID" value="GFT94418.1"/>
    <property type="molecule type" value="Genomic_DNA"/>
</dbReference>
<evidence type="ECO:0000313" key="1">
    <source>
        <dbReference type="EMBL" id="GFT94418.1"/>
    </source>
</evidence>
<reference evidence="1" key="1">
    <citation type="submission" date="2020-08" db="EMBL/GenBank/DDBJ databases">
        <title>Multicomponent nature underlies the extraordinary mechanical properties of spider dragline silk.</title>
        <authorList>
            <person name="Kono N."/>
            <person name="Nakamura H."/>
            <person name="Mori M."/>
            <person name="Yoshida Y."/>
            <person name="Ohtoshi R."/>
            <person name="Malay A.D."/>
            <person name="Moran D.A.P."/>
            <person name="Tomita M."/>
            <person name="Numata K."/>
            <person name="Arakawa K."/>
        </authorList>
    </citation>
    <scope>NUCLEOTIDE SEQUENCE</scope>
</reference>